<reference evidence="2 3" key="1">
    <citation type="journal article" date="2013" name="Genome Announc.">
        <title>Genome of the haloarchaeon Natronomonas moolapensis, a neutrophilic member of a previously haloalkaliphilic genus.</title>
        <authorList>
            <person name="Dyall-Smith M.L."/>
            <person name="Pfeiffer F."/>
            <person name="Oberwinkler T."/>
            <person name="Klee K."/>
            <person name="Rampp M."/>
            <person name="Palm P."/>
            <person name="Gross K."/>
            <person name="Schuster S.C."/>
            <person name="Oesterhelt D."/>
        </authorList>
    </citation>
    <scope>NUCLEOTIDE SEQUENCE [LARGE SCALE GENOMIC DNA]</scope>
    <source>
        <strain evidence="3">DSM 18674 / JCM 14361 / 8.8.11</strain>
    </source>
</reference>
<evidence type="ECO:0000256" key="1">
    <source>
        <dbReference type="SAM" id="MobiDB-lite"/>
    </source>
</evidence>
<sequence>MYGLSRLEATVRVPLDSGHVLPFRGLVPMYRLETVHVEGFPAGVRDNNVTVLGSDVAVDERRLVGHPIGDVQDRETANGRERDNQQPG</sequence>
<accession>M1XSX2</accession>
<keyword evidence="3" id="KW-1185">Reference proteome</keyword>
<organism evidence="2 3">
    <name type="scientific">Natronomonas moolapensis (strain DSM 18674 / CECT 7526 / JCM 14361 / 8.8.11)</name>
    <dbReference type="NCBI Taxonomy" id="268739"/>
    <lineage>
        <taxon>Archaea</taxon>
        <taxon>Methanobacteriati</taxon>
        <taxon>Methanobacteriota</taxon>
        <taxon>Stenosarchaea group</taxon>
        <taxon>Halobacteria</taxon>
        <taxon>Halobacteriales</taxon>
        <taxon>Natronomonadaceae</taxon>
        <taxon>Natronomonas</taxon>
    </lineage>
</organism>
<dbReference type="EMBL" id="HF582854">
    <property type="protein sequence ID" value="CCQ37492.1"/>
    <property type="molecule type" value="Genomic_DNA"/>
</dbReference>
<evidence type="ECO:0000313" key="3">
    <source>
        <dbReference type="Proteomes" id="UP000011867"/>
    </source>
</evidence>
<protein>
    <submittedName>
        <fullName evidence="2">Uncharacterized protein</fullName>
    </submittedName>
</protein>
<evidence type="ECO:0000313" key="2">
    <source>
        <dbReference type="EMBL" id="CCQ37492.1"/>
    </source>
</evidence>
<name>M1XSX2_NATM8</name>
<dbReference type="Proteomes" id="UP000011867">
    <property type="component" value="Chromosome"/>
</dbReference>
<feature type="region of interest" description="Disordered" evidence="1">
    <location>
        <begin position="65"/>
        <end position="88"/>
    </location>
</feature>
<proteinExistence type="predicted"/>
<dbReference type="AlphaFoldDB" id="M1XSX2"/>
<dbReference type="HOGENOM" id="CLU_2461854_0_0_2"/>
<dbReference type="KEGG" id="nmo:Nmlp_3363"/>
<feature type="compositionally biased region" description="Basic and acidic residues" evidence="1">
    <location>
        <begin position="71"/>
        <end position="88"/>
    </location>
</feature>
<gene>
    <name evidence="2" type="ordered locus">Nmlp_3363</name>
</gene>